<dbReference type="SMART" id="SM00184">
    <property type="entry name" value="RING"/>
    <property type="match status" value="1"/>
</dbReference>
<evidence type="ECO:0000313" key="7">
    <source>
        <dbReference type="Ensembl" id="ENSELUP00000084584.1"/>
    </source>
</evidence>
<dbReference type="InterPro" id="IPR001841">
    <property type="entry name" value="Znf_RING"/>
</dbReference>
<dbReference type="GeneTree" id="ENSGT01150000286899"/>
<feature type="domain" description="RING-type" evidence="6">
    <location>
        <begin position="15"/>
        <end position="58"/>
    </location>
</feature>
<protein>
    <recommendedName>
        <fullName evidence="6">RING-type domain-containing protein</fullName>
    </recommendedName>
</protein>
<dbReference type="SUPFAM" id="SSF57850">
    <property type="entry name" value="RING/U-box"/>
    <property type="match status" value="1"/>
</dbReference>
<dbReference type="PROSITE" id="PS50089">
    <property type="entry name" value="ZF_RING_2"/>
    <property type="match status" value="1"/>
</dbReference>
<dbReference type="Proteomes" id="UP000265140">
    <property type="component" value="Chromosome 19"/>
</dbReference>
<reference evidence="7" key="3">
    <citation type="submission" date="2025-09" db="UniProtKB">
        <authorList>
            <consortium name="Ensembl"/>
        </authorList>
    </citation>
    <scope>IDENTIFICATION</scope>
</reference>
<dbReference type="PANTHER" id="PTHR25465:SF5">
    <property type="entry name" value="E3 UBIQUITIN_ISG15 LIGASE TRIM25-RELATED"/>
    <property type="match status" value="1"/>
</dbReference>
<sequence length="134" mass="14525">MAQQGVLLDQTQLCCSVCLDLLKEPVTTACGHSYCRSCIEGCWDQDNLKGVYSCPQCRQTFTPSPILKINNMFAEPVSRPESNRKSLEGAESPYCPATAPKPEGSGEGLNGGVGQNPYCTVCKPGQELQETYDL</sequence>
<dbReference type="InterPro" id="IPR027370">
    <property type="entry name" value="Znf-RING_euk"/>
</dbReference>
<reference evidence="7" key="2">
    <citation type="submission" date="2025-08" db="UniProtKB">
        <authorList>
            <consortium name="Ensembl"/>
        </authorList>
    </citation>
    <scope>IDENTIFICATION</scope>
</reference>
<dbReference type="Gene3D" id="3.30.40.10">
    <property type="entry name" value="Zinc/RING finger domain, C3HC4 (zinc finger)"/>
    <property type="match status" value="1"/>
</dbReference>
<dbReference type="InterPro" id="IPR013083">
    <property type="entry name" value="Znf_RING/FYVE/PHD"/>
</dbReference>
<reference evidence="7 8" key="1">
    <citation type="submission" date="2020-02" db="EMBL/GenBank/DDBJ databases">
        <title>Esox lucius (northern pike) genome, fEsoLuc1, primary haplotype.</title>
        <authorList>
            <person name="Myers G."/>
            <person name="Karagic N."/>
            <person name="Meyer A."/>
            <person name="Pippel M."/>
            <person name="Reichard M."/>
            <person name="Winkler S."/>
            <person name="Tracey A."/>
            <person name="Sims Y."/>
            <person name="Howe K."/>
            <person name="Rhie A."/>
            <person name="Formenti G."/>
            <person name="Durbin R."/>
            <person name="Fedrigo O."/>
            <person name="Jarvis E.D."/>
        </authorList>
    </citation>
    <scope>NUCLEOTIDE SEQUENCE [LARGE SCALE GENOMIC DNA]</scope>
</reference>
<evidence type="ECO:0000256" key="3">
    <source>
        <dbReference type="ARBA" id="ARBA00022833"/>
    </source>
</evidence>
<organism evidence="7 8">
    <name type="scientific">Esox lucius</name>
    <name type="common">Northern pike</name>
    <dbReference type="NCBI Taxonomy" id="8010"/>
    <lineage>
        <taxon>Eukaryota</taxon>
        <taxon>Metazoa</taxon>
        <taxon>Chordata</taxon>
        <taxon>Craniata</taxon>
        <taxon>Vertebrata</taxon>
        <taxon>Euteleostomi</taxon>
        <taxon>Actinopterygii</taxon>
        <taxon>Neopterygii</taxon>
        <taxon>Teleostei</taxon>
        <taxon>Protacanthopterygii</taxon>
        <taxon>Esociformes</taxon>
        <taxon>Esocidae</taxon>
        <taxon>Esox</taxon>
    </lineage>
</organism>
<keyword evidence="2 4" id="KW-0863">Zinc-finger</keyword>
<evidence type="ECO:0000256" key="4">
    <source>
        <dbReference type="PROSITE-ProRule" id="PRU00175"/>
    </source>
</evidence>
<keyword evidence="8" id="KW-1185">Reference proteome</keyword>
<dbReference type="InterPro" id="IPR017907">
    <property type="entry name" value="Znf_RING_CS"/>
</dbReference>
<dbReference type="InterPro" id="IPR051051">
    <property type="entry name" value="E3_ubiq-ligase_TRIM/RNF"/>
</dbReference>
<proteinExistence type="predicted"/>
<dbReference type="GO" id="GO:0008270">
    <property type="term" value="F:zinc ion binding"/>
    <property type="evidence" value="ECO:0007669"/>
    <property type="project" value="UniProtKB-KW"/>
</dbReference>
<dbReference type="PANTHER" id="PTHR25465">
    <property type="entry name" value="B-BOX DOMAIN CONTAINING"/>
    <property type="match status" value="1"/>
</dbReference>
<evidence type="ECO:0000313" key="8">
    <source>
        <dbReference type="Proteomes" id="UP000265140"/>
    </source>
</evidence>
<keyword evidence="1" id="KW-0479">Metal-binding</keyword>
<evidence type="ECO:0000256" key="2">
    <source>
        <dbReference type="ARBA" id="ARBA00022771"/>
    </source>
</evidence>
<accession>A0AAY5K5Z9</accession>
<evidence type="ECO:0000259" key="6">
    <source>
        <dbReference type="PROSITE" id="PS50089"/>
    </source>
</evidence>
<evidence type="ECO:0000256" key="5">
    <source>
        <dbReference type="SAM" id="MobiDB-lite"/>
    </source>
</evidence>
<dbReference type="Pfam" id="PF13445">
    <property type="entry name" value="zf-RING_UBOX"/>
    <property type="match status" value="1"/>
</dbReference>
<feature type="region of interest" description="Disordered" evidence="5">
    <location>
        <begin position="76"/>
        <end position="109"/>
    </location>
</feature>
<keyword evidence="3" id="KW-0862">Zinc</keyword>
<dbReference type="Ensembl" id="ENSELUT00000098194.1">
    <property type="protein sequence ID" value="ENSELUP00000084584.1"/>
    <property type="gene ID" value="ENSELUG00000042487.1"/>
</dbReference>
<evidence type="ECO:0000256" key="1">
    <source>
        <dbReference type="ARBA" id="ARBA00022723"/>
    </source>
</evidence>
<dbReference type="AlphaFoldDB" id="A0AAY5K5Z9"/>
<dbReference type="PROSITE" id="PS00518">
    <property type="entry name" value="ZF_RING_1"/>
    <property type="match status" value="1"/>
</dbReference>
<name>A0AAY5K5Z9_ESOLU</name>